<feature type="domain" description="GFO/IDH/MocA-like oxidoreductase" evidence="2">
    <location>
        <begin position="135"/>
        <end position="255"/>
    </location>
</feature>
<proteinExistence type="predicted"/>
<dbReference type="InterPro" id="IPR000683">
    <property type="entry name" value="Gfo/Idh/MocA-like_OxRdtase_N"/>
</dbReference>
<feature type="domain" description="Gfo/Idh/MocA-like oxidoreductase N-terminal" evidence="1">
    <location>
        <begin position="8"/>
        <end position="127"/>
    </location>
</feature>
<dbReference type="OrthoDB" id="9792085at2"/>
<keyword evidence="4" id="KW-1185">Reference proteome</keyword>
<dbReference type="Proteomes" id="UP000317378">
    <property type="component" value="Unassembled WGS sequence"/>
</dbReference>
<dbReference type="PANTHER" id="PTHR43377">
    <property type="entry name" value="BILIVERDIN REDUCTASE A"/>
    <property type="match status" value="1"/>
</dbReference>
<dbReference type="RefSeq" id="WP_119098558.1">
    <property type="nucleotide sequence ID" value="NZ_QXMJ01000035.1"/>
</dbReference>
<gene>
    <name evidence="3" type="ORF">FGD71_001730</name>
</gene>
<dbReference type="InterPro" id="IPR055170">
    <property type="entry name" value="GFO_IDH_MocA-like_dom"/>
</dbReference>
<dbReference type="Pfam" id="PF22725">
    <property type="entry name" value="GFO_IDH_MocA_C3"/>
    <property type="match status" value="1"/>
</dbReference>
<sequence length="343" mass="35499">MRAPSTGLRWGLIGASDIAATRMIPAMRGLGHSVTALCSSSALRATVWAGVHGVPHTTTSVEDLLARDDVDAVYISTTNELHLPHTLAAAAAGKHVLCEKPLALSLADAWSMVEACRTAGVVLGVNHHLPGAATHRRIRELVAAGAVGRPLAARVSHAVALPERLRGWRLRDPGAGAGVVLDITCHDASVTNALFGTPVEATALAVRQGPWEAAVEDAAMSVVRYGEGVLTQTHDAFTVAHARTGLEVHGTGGSITAVDVMTQNPVGTVHLHDAAGSREIDVPGRRDLYEVVLEDFARAVCGAGEPTVTGSQGVHALAVALAVQEAARTGRTTPVDLAPATAR</sequence>
<dbReference type="Gene3D" id="3.30.360.10">
    <property type="entry name" value="Dihydrodipicolinate Reductase, domain 2"/>
    <property type="match status" value="1"/>
</dbReference>
<organism evidence="3 4">
    <name type="scientific">Streptomyces sporangiiformans</name>
    <dbReference type="NCBI Taxonomy" id="2315329"/>
    <lineage>
        <taxon>Bacteria</taxon>
        <taxon>Bacillati</taxon>
        <taxon>Actinomycetota</taxon>
        <taxon>Actinomycetes</taxon>
        <taxon>Kitasatosporales</taxon>
        <taxon>Streptomycetaceae</taxon>
        <taxon>Streptomyces</taxon>
    </lineage>
</organism>
<evidence type="ECO:0000313" key="4">
    <source>
        <dbReference type="Proteomes" id="UP000317378"/>
    </source>
</evidence>
<dbReference type="SUPFAM" id="SSF55347">
    <property type="entry name" value="Glyceraldehyde-3-phosphate dehydrogenase-like, C-terminal domain"/>
    <property type="match status" value="1"/>
</dbReference>
<dbReference type="Gene3D" id="3.40.50.720">
    <property type="entry name" value="NAD(P)-binding Rossmann-like Domain"/>
    <property type="match status" value="1"/>
</dbReference>
<dbReference type="InterPro" id="IPR036291">
    <property type="entry name" value="NAD(P)-bd_dom_sf"/>
</dbReference>
<accession>A0A505DRI3</accession>
<evidence type="ECO:0000313" key="3">
    <source>
        <dbReference type="EMBL" id="TPQ23830.1"/>
    </source>
</evidence>
<dbReference type="GO" id="GO:0000166">
    <property type="term" value="F:nucleotide binding"/>
    <property type="evidence" value="ECO:0007669"/>
    <property type="project" value="InterPro"/>
</dbReference>
<dbReference type="Pfam" id="PF01408">
    <property type="entry name" value="GFO_IDH_MocA"/>
    <property type="match status" value="1"/>
</dbReference>
<dbReference type="AlphaFoldDB" id="A0A505DRI3"/>
<dbReference type="EMBL" id="VCHX02000035">
    <property type="protein sequence ID" value="TPQ23830.1"/>
    <property type="molecule type" value="Genomic_DNA"/>
</dbReference>
<reference evidence="3 4" key="1">
    <citation type="submission" date="2019-06" db="EMBL/GenBank/DDBJ databases">
        <title>Streptomyces sporangiiformans sp. nov., a novel actinomycete isolated from soil in Mount Song.</title>
        <authorList>
            <person name="Han L."/>
        </authorList>
    </citation>
    <scope>NUCLEOTIDE SEQUENCE [LARGE SCALE GENOMIC DNA]</scope>
    <source>
        <strain evidence="3 4">NEAU-SSA 1</strain>
    </source>
</reference>
<evidence type="ECO:0000259" key="1">
    <source>
        <dbReference type="Pfam" id="PF01408"/>
    </source>
</evidence>
<name>A0A505DRI3_9ACTN</name>
<dbReference type="SUPFAM" id="SSF51735">
    <property type="entry name" value="NAD(P)-binding Rossmann-fold domains"/>
    <property type="match status" value="1"/>
</dbReference>
<dbReference type="PANTHER" id="PTHR43377:SF8">
    <property type="entry name" value="BLR3664 PROTEIN"/>
    <property type="match status" value="1"/>
</dbReference>
<evidence type="ECO:0000259" key="2">
    <source>
        <dbReference type="Pfam" id="PF22725"/>
    </source>
</evidence>
<protein>
    <submittedName>
        <fullName evidence="3">Gfo/Idh/MocA family oxidoreductase</fullName>
    </submittedName>
</protein>
<dbReference type="InterPro" id="IPR051450">
    <property type="entry name" value="Gfo/Idh/MocA_Oxidoreductases"/>
</dbReference>
<comment type="caution">
    <text evidence="3">The sequence shown here is derived from an EMBL/GenBank/DDBJ whole genome shotgun (WGS) entry which is preliminary data.</text>
</comment>